<dbReference type="PANTHER" id="PTHR45833:SF1">
    <property type="entry name" value="METHIONINE SYNTHASE"/>
    <property type="match status" value="1"/>
</dbReference>
<keyword evidence="3" id="KW-0846">Cobalamin</keyword>
<sequence>MLIVGEKLNSSLKGIEEAVRKRDGLFIQNLAKRQIEAGANALDVNVGTSLASEDEDMRWMVKTIQQVVDCPLLIDSPNPRALRAGLEECKGRAIINSITAERKRMEKVLPLAVEFKCGIVALTMDEKGIPKGVEERMKIAESLISILTRKGISLSDIYIDPMVTSIATESSSAKVTFETTRRIMSSFKGIHTICGLSNISFGLPKRRLLNQTFFVMAICSGMDSFILDPLDRRLMSLLVASRALLGEDEYCADYIKAFRQGRI</sequence>
<protein>
    <submittedName>
        <fullName evidence="8">Methyltetrahydrofolate cobalamin methyltransferase</fullName>
    </submittedName>
</protein>
<evidence type="ECO:0000256" key="4">
    <source>
        <dbReference type="ARBA" id="ARBA00022679"/>
    </source>
</evidence>
<accession>A0A497E417</accession>
<keyword evidence="6" id="KW-0170">Cobalt</keyword>
<evidence type="ECO:0000256" key="6">
    <source>
        <dbReference type="ARBA" id="ARBA00023285"/>
    </source>
</evidence>
<dbReference type="Gene3D" id="3.20.20.20">
    <property type="entry name" value="Dihydropteroate synthase-like"/>
    <property type="match status" value="1"/>
</dbReference>
<evidence type="ECO:0000256" key="5">
    <source>
        <dbReference type="ARBA" id="ARBA00022723"/>
    </source>
</evidence>
<dbReference type="PANTHER" id="PTHR45833">
    <property type="entry name" value="METHIONINE SYNTHASE"/>
    <property type="match status" value="1"/>
</dbReference>
<feature type="domain" description="Pterin-binding" evidence="7">
    <location>
        <begin position="1"/>
        <end position="245"/>
    </location>
</feature>
<comment type="similarity">
    <text evidence="1">Belongs to the vitamin-B12 dependent methionine synthase family.</text>
</comment>
<dbReference type="GO" id="GO:0050667">
    <property type="term" value="P:homocysteine metabolic process"/>
    <property type="evidence" value="ECO:0007669"/>
    <property type="project" value="TreeGrafter"/>
</dbReference>
<evidence type="ECO:0000256" key="2">
    <source>
        <dbReference type="ARBA" id="ARBA00022603"/>
    </source>
</evidence>
<dbReference type="GO" id="GO:0005829">
    <property type="term" value="C:cytosol"/>
    <property type="evidence" value="ECO:0007669"/>
    <property type="project" value="TreeGrafter"/>
</dbReference>
<evidence type="ECO:0000313" key="8">
    <source>
        <dbReference type="EMBL" id="RLE08707.1"/>
    </source>
</evidence>
<name>A0A497E417_UNCAE</name>
<reference evidence="8 9" key="1">
    <citation type="submission" date="2018-06" db="EMBL/GenBank/DDBJ databases">
        <title>Extensive metabolic versatility and redundancy in microbially diverse, dynamic hydrothermal sediments.</title>
        <authorList>
            <person name="Dombrowski N."/>
            <person name="Teske A."/>
            <person name="Baker B.J."/>
        </authorList>
    </citation>
    <scope>NUCLEOTIDE SEQUENCE [LARGE SCALE GENOMIC DNA]</scope>
    <source>
        <strain evidence="8">B47_G16</strain>
    </source>
</reference>
<dbReference type="GO" id="GO:0032259">
    <property type="term" value="P:methylation"/>
    <property type="evidence" value="ECO:0007669"/>
    <property type="project" value="UniProtKB-KW"/>
</dbReference>
<dbReference type="Pfam" id="PF00809">
    <property type="entry name" value="Pterin_bind"/>
    <property type="match status" value="1"/>
</dbReference>
<evidence type="ECO:0000256" key="1">
    <source>
        <dbReference type="ARBA" id="ARBA00010398"/>
    </source>
</evidence>
<evidence type="ECO:0000313" key="9">
    <source>
        <dbReference type="Proteomes" id="UP000279422"/>
    </source>
</evidence>
<dbReference type="GO" id="GO:0031419">
    <property type="term" value="F:cobalamin binding"/>
    <property type="evidence" value="ECO:0007669"/>
    <property type="project" value="UniProtKB-KW"/>
</dbReference>
<dbReference type="GO" id="GO:0046653">
    <property type="term" value="P:tetrahydrofolate metabolic process"/>
    <property type="evidence" value="ECO:0007669"/>
    <property type="project" value="TreeGrafter"/>
</dbReference>
<dbReference type="NCBIfam" id="NF005719">
    <property type="entry name" value="PRK07535.1"/>
    <property type="match status" value="1"/>
</dbReference>
<dbReference type="PROSITE" id="PS50972">
    <property type="entry name" value="PTERIN_BINDING"/>
    <property type="match status" value="1"/>
</dbReference>
<evidence type="ECO:0000259" key="7">
    <source>
        <dbReference type="PROSITE" id="PS50972"/>
    </source>
</evidence>
<proteinExistence type="inferred from homology"/>
<evidence type="ECO:0000256" key="3">
    <source>
        <dbReference type="ARBA" id="ARBA00022628"/>
    </source>
</evidence>
<dbReference type="InterPro" id="IPR000489">
    <property type="entry name" value="Pterin-binding_dom"/>
</dbReference>
<dbReference type="InterPro" id="IPR050554">
    <property type="entry name" value="Met_Synthase/Corrinoid"/>
</dbReference>
<dbReference type="AlphaFoldDB" id="A0A497E417"/>
<dbReference type="GO" id="GO:0046872">
    <property type="term" value="F:metal ion binding"/>
    <property type="evidence" value="ECO:0007669"/>
    <property type="project" value="UniProtKB-KW"/>
</dbReference>
<dbReference type="SUPFAM" id="SSF51717">
    <property type="entry name" value="Dihydropteroate synthetase-like"/>
    <property type="match status" value="1"/>
</dbReference>
<comment type="caution">
    <text evidence="8">The sequence shown here is derived from an EMBL/GenBank/DDBJ whole genome shotgun (WGS) entry which is preliminary data.</text>
</comment>
<keyword evidence="5" id="KW-0479">Metal-binding</keyword>
<dbReference type="InterPro" id="IPR011005">
    <property type="entry name" value="Dihydropteroate_synth-like_sf"/>
</dbReference>
<keyword evidence="4 8" id="KW-0808">Transferase</keyword>
<keyword evidence="2 8" id="KW-0489">Methyltransferase</keyword>
<organism evidence="8 9">
    <name type="scientific">Aerophobetes bacterium</name>
    <dbReference type="NCBI Taxonomy" id="2030807"/>
    <lineage>
        <taxon>Bacteria</taxon>
        <taxon>Candidatus Aerophobota</taxon>
    </lineage>
</organism>
<dbReference type="GO" id="GO:0008705">
    <property type="term" value="F:methionine synthase activity"/>
    <property type="evidence" value="ECO:0007669"/>
    <property type="project" value="TreeGrafter"/>
</dbReference>
<dbReference type="EMBL" id="QMPZ01000083">
    <property type="protein sequence ID" value="RLE08707.1"/>
    <property type="molecule type" value="Genomic_DNA"/>
</dbReference>
<gene>
    <name evidence="8" type="ORF">DRJ00_05830</name>
</gene>
<dbReference type="Proteomes" id="UP000279422">
    <property type="component" value="Unassembled WGS sequence"/>
</dbReference>